<organism evidence="8 9">
    <name type="scientific">Thalassiosira pseudonana</name>
    <name type="common">Marine diatom</name>
    <name type="synonym">Cyclotella nana</name>
    <dbReference type="NCBI Taxonomy" id="35128"/>
    <lineage>
        <taxon>Eukaryota</taxon>
        <taxon>Sar</taxon>
        <taxon>Stramenopiles</taxon>
        <taxon>Ochrophyta</taxon>
        <taxon>Bacillariophyta</taxon>
        <taxon>Coscinodiscophyceae</taxon>
        <taxon>Thalassiosirophycidae</taxon>
        <taxon>Thalassiosirales</taxon>
        <taxon>Thalassiosiraceae</taxon>
        <taxon>Thalassiosira</taxon>
    </lineage>
</organism>
<proteinExistence type="predicted"/>
<keyword evidence="9" id="KW-1185">Reference proteome</keyword>
<evidence type="ECO:0000256" key="5">
    <source>
        <dbReference type="ARBA" id="ARBA00022989"/>
    </source>
</evidence>
<feature type="transmembrane region" description="Helical" evidence="7">
    <location>
        <begin position="149"/>
        <end position="165"/>
    </location>
</feature>
<dbReference type="Proteomes" id="UP000001449">
    <property type="component" value="Chromosome 22"/>
</dbReference>
<feature type="transmembrane region" description="Helical" evidence="7">
    <location>
        <begin position="210"/>
        <end position="232"/>
    </location>
</feature>
<feature type="transmembrane region" description="Helical" evidence="7">
    <location>
        <begin position="466"/>
        <end position="485"/>
    </location>
</feature>
<dbReference type="RefSeq" id="XP_002295036.1">
    <property type="nucleotide sequence ID" value="XM_002295000.1"/>
</dbReference>
<evidence type="ECO:0000313" key="9">
    <source>
        <dbReference type="Proteomes" id="UP000001449"/>
    </source>
</evidence>
<dbReference type="AlphaFoldDB" id="B8CFK6"/>
<dbReference type="eggNOG" id="ENOG502S1V4">
    <property type="taxonomic scope" value="Eukaryota"/>
</dbReference>
<evidence type="ECO:0000256" key="4">
    <source>
        <dbReference type="ARBA" id="ARBA00022692"/>
    </source>
</evidence>
<evidence type="ECO:0000256" key="6">
    <source>
        <dbReference type="ARBA" id="ARBA00023136"/>
    </source>
</evidence>
<dbReference type="KEGG" id="tps:THAPSDRAFT_11797"/>
<keyword evidence="3" id="KW-1003">Cell membrane</keyword>
<feature type="transmembrane region" description="Helical" evidence="7">
    <location>
        <begin position="343"/>
        <end position="364"/>
    </location>
</feature>
<keyword evidence="6 7" id="KW-0472">Membrane</keyword>
<dbReference type="SUPFAM" id="SSF103473">
    <property type="entry name" value="MFS general substrate transporter"/>
    <property type="match status" value="1"/>
</dbReference>
<dbReference type="InterPro" id="IPR036259">
    <property type="entry name" value="MFS_trans_sf"/>
</dbReference>
<keyword evidence="5 7" id="KW-1133">Transmembrane helix</keyword>
<comment type="subcellular location">
    <subcellularLocation>
        <location evidence="1">Cell membrane</location>
        <topology evidence="1">Multi-pass membrane protein</topology>
    </subcellularLocation>
</comment>
<evidence type="ECO:0000256" key="7">
    <source>
        <dbReference type="SAM" id="Phobius"/>
    </source>
</evidence>
<evidence type="ECO:0000256" key="3">
    <source>
        <dbReference type="ARBA" id="ARBA00022475"/>
    </source>
</evidence>
<reference evidence="8 9" key="1">
    <citation type="journal article" date="2004" name="Science">
        <title>The genome of the diatom Thalassiosira pseudonana: ecology, evolution, and metabolism.</title>
        <authorList>
            <person name="Armbrust E.V."/>
            <person name="Berges J.A."/>
            <person name="Bowler C."/>
            <person name="Green B.R."/>
            <person name="Martinez D."/>
            <person name="Putnam N.H."/>
            <person name="Zhou S."/>
            <person name="Allen A.E."/>
            <person name="Apt K.E."/>
            <person name="Bechner M."/>
            <person name="Brzezinski M.A."/>
            <person name="Chaal B.K."/>
            <person name="Chiovitti A."/>
            <person name="Davis A.K."/>
            <person name="Demarest M.S."/>
            <person name="Detter J.C."/>
            <person name="Glavina T."/>
            <person name="Goodstein D."/>
            <person name="Hadi M.Z."/>
            <person name="Hellsten U."/>
            <person name="Hildebrand M."/>
            <person name="Jenkins B.D."/>
            <person name="Jurka J."/>
            <person name="Kapitonov V.V."/>
            <person name="Kroger N."/>
            <person name="Lau W.W."/>
            <person name="Lane T.W."/>
            <person name="Larimer F.W."/>
            <person name="Lippmeier J.C."/>
            <person name="Lucas S."/>
            <person name="Medina M."/>
            <person name="Montsant A."/>
            <person name="Obornik M."/>
            <person name="Parker M.S."/>
            <person name="Palenik B."/>
            <person name="Pazour G.J."/>
            <person name="Richardson P.M."/>
            <person name="Rynearson T.A."/>
            <person name="Saito M.A."/>
            <person name="Schwartz D.C."/>
            <person name="Thamatrakoln K."/>
            <person name="Valentin K."/>
            <person name="Vardi A."/>
            <person name="Wilkerson F.P."/>
            <person name="Rokhsar D.S."/>
        </authorList>
    </citation>
    <scope>NUCLEOTIDE SEQUENCE [LARGE SCALE GENOMIC DNA]</scope>
    <source>
        <strain evidence="8 9">CCMP1335</strain>
    </source>
</reference>
<evidence type="ECO:0000313" key="8">
    <source>
        <dbReference type="EMBL" id="EED87816.1"/>
    </source>
</evidence>
<feature type="transmembrane region" description="Helical" evidence="7">
    <location>
        <begin position="124"/>
        <end position="143"/>
    </location>
</feature>
<dbReference type="GO" id="GO:0016020">
    <property type="term" value="C:membrane"/>
    <property type="evidence" value="ECO:0000318"/>
    <property type="project" value="GO_Central"/>
</dbReference>
<protein>
    <submittedName>
        <fullName evidence="8">Uncharacterized protein</fullName>
    </submittedName>
</protein>
<dbReference type="HOGENOM" id="CLU_560826_0_0_1"/>
<dbReference type="GO" id="GO:0005886">
    <property type="term" value="C:plasma membrane"/>
    <property type="evidence" value="ECO:0007669"/>
    <property type="project" value="UniProtKB-SubCell"/>
</dbReference>
<name>B8CFK6_THAPS</name>
<evidence type="ECO:0000256" key="2">
    <source>
        <dbReference type="ARBA" id="ARBA00022448"/>
    </source>
</evidence>
<dbReference type="EMBL" id="CM000653">
    <property type="protein sequence ID" value="EED87816.1"/>
    <property type="molecule type" value="Genomic_DNA"/>
</dbReference>
<dbReference type="GeneID" id="7443882"/>
<dbReference type="PaxDb" id="35128-Thaps11797"/>
<dbReference type="Pfam" id="PF05977">
    <property type="entry name" value="MFS_3"/>
    <property type="match status" value="1"/>
</dbReference>
<keyword evidence="2" id="KW-0813">Transport</keyword>
<evidence type="ECO:0000256" key="1">
    <source>
        <dbReference type="ARBA" id="ARBA00004651"/>
    </source>
</evidence>
<dbReference type="PANTHER" id="PTHR43266:SF2">
    <property type="entry name" value="MAJOR FACILITATOR SUPERFAMILY (MFS) PROFILE DOMAIN-CONTAINING PROTEIN"/>
    <property type="match status" value="1"/>
</dbReference>
<sequence>MSDAESLIPTVLSVDQGDDTTLSTHCPSLQSAYGALHEREVNQAKSTKPSPSSSTHQHHAVVNHAHPYSDVAVGSPLQRQIKRNSTDNEARKQHVSYWSLLRDNVNFRWYFISSLVTDAGERKILLVLDVLGAVIAWLFIVAYQCRSINALYAATMLQMTVAAIYEPSRSALTPMLLDEESLKKAYTLTGLGWSVMASVGSSLGGFAVEWVGIEMCFVIDSLTYLMSAFFVWKIQGDYLAADETNTTTSNAEGELSILMHDTETIVTSNTTSEKEPFQSLRLLMSMTVDGFNYLRSKPWGPFVFLKCCAALIYGAADVLNVSFSERGVSDVGRDSAYNLEGSSRRLGVLFAFVGLGCFFGPIAIEPFTHMNETKSLERACWGSYLLMAVGCWGLSRFEGVAWICVFTAVRSSGSSVIWVYSSLLLQKFCSSSMLGRVMAVDYALATLSEAFSAMCGGLSAEEVSCVMAVVAFVTLAIWALYFFTVKP</sequence>
<dbReference type="OMA" id="CRSINAL"/>
<dbReference type="Gene3D" id="1.20.1250.20">
    <property type="entry name" value="MFS general substrate transporter like domains"/>
    <property type="match status" value="1"/>
</dbReference>
<dbReference type="InterPro" id="IPR010290">
    <property type="entry name" value="TM_effector"/>
</dbReference>
<reference evidence="8 9" key="2">
    <citation type="journal article" date="2008" name="Nature">
        <title>The Phaeodactylum genome reveals the evolutionary history of diatom genomes.</title>
        <authorList>
            <person name="Bowler C."/>
            <person name="Allen A.E."/>
            <person name="Badger J.H."/>
            <person name="Grimwood J."/>
            <person name="Jabbari K."/>
            <person name="Kuo A."/>
            <person name="Maheswari U."/>
            <person name="Martens C."/>
            <person name="Maumus F."/>
            <person name="Otillar R.P."/>
            <person name="Rayko E."/>
            <person name="Salamov A."/>
            <person name="Vandepoele K."/>
            <person name="Beszteri B."/>
            <person name="Gruber A."/>
            <person name="Heijde M."/>
            <person name="Katinka M."/>
            <person name="Mock T."/>
            <person name="Valentin K."/>
            <person name="Verret F."/>
            <person name="Berges J.A."/>
            <person name="Brownlee C."/>
            <person name="Cadoret J.P."/>
            <person name="Chiovitti A."/>
            <person name="Choi C.J."/>
            <person name="Coesel S."/>
            <person name="De Martino A."/>
            <person name="Detter J.C."/>
            <person name="Durkin C."/>
            <person name="Falciatore A."/>
            <person name="Fournet J."/>
            <person name="Haruta M."/>
            <person name="Huysman M.J."/>
            <person name="Jenkins B.D."/>
            <person name="Jiroutova K."/>
            <person name="Jorgensen R.E."/>
            <person name="Joubert Y."/>
            <person name="Kaplan A."/>
            <person name="Kroger N."/>
            <person name="Kroth P.G."/>
            <person name="La Roche J."/>
            <person name="Lindquist E."/>
            <person name="Lommer M."/>
            <person name="Martin-Jezequel V."/>
            <person name="Lopez P.J."/>
            <person name="Lucas S."/>
            <person name="Mangogna M."/>
            <person name="McGinnis K."/>
            <person name="Medlin L.K."/>
            <person name="Montsant A."/>
            <person name="Oudot-Le Secq M.P."/>
            <person name="Napoli C."/>
            <person name="Obornik M."/>
            <person name="Parker M.S."/>
            <person name="Petit J.L."/>
            <person name="Porcel B.M."/>
            <person name="Poulsen N."/>
            <person name="Robison M."/>
            <person name="Rychlewski L."/>
            <person name="Rynearson T.A."/>
            <person name="Schmutz J."/>
            <person name="Shapiro H."/>
            <person name="Siaut M."/>
            <person name="Stanley M."/>
            <person name="Sussman M.R."/>
            <person name="Taylor A.R."/>
            <person name="Vardi A."/>
            <person name="von Dassow P."/>
            <person name="Vyverman W."/>
            <person name="Willis A."/>
            <person name="Wyrwicz L.S."/>
            <person name="Rokhsar D.S."/>
            <person name="Weissenbach J."/>
            <person name="Armbrust E.V."/>
            <person name="Green B.R."/>
            <person name="Van de Peer Y."/>
            <person name="Grigoriev I.V."/>
        </authorList>
    </citation>
    <scope>NUCLEOTIDE SEQUENCE [LARGE SCALE GENOMIC DNA]</scope>
    <source>
        <strain evidence="8 9">CCMP1335</strain>
    </source>
</reference>
<gene>
    <name evidence="8" type="ORF">THAPSDRAFT_11797</name>
</gene>
<keyword evidence="4 7" id="KW-0812">Transmembrane</keyword>
<dbReference type="PANTHER" id="PTHR43266">
    <property type="entry name" value="MACROLIDE-EFFLUX PROTEIN"/>
    <property type="match status" value="1"/>
</dbReference>
<dbReference type="InParanoid" id="B8CFK6"/>
<accession>B8CFK6</accession>